<reference evidence="2 3" key="1">
    <citation type="submission" date="2020-08" db="EMBL/GenBank/DDBJ databases">
        <title>Genomic Encyclopedia of Type Strains, Phase IV (KMG-IV): sequencing the most valuable type-strain genomes for metagenomic binning, comparative biology and taxonomic classification.</title>
        <authorList>
            <person name="Goeker M."/>
        </authorList>
    </citation>
    <scope>NUCLEOTIDE SEQUENCE [LARGE SCALE GENOMIC DNA]</scope>
    <source>
        <strain evidence="2 3">DSM 29007</strain>
    </source>
</reference>
<dbReference type="RefSeq" id="WP_170037676.1">
    <property type="nucleotide sequence ID" value="NZ_JABDTL010000002.1"/>
</dbReference>
<dbReference type="AlphaFoldDB" id="A0A841GLG0"/>
<proteinExistence type="predicted"/>
<gene>
    <name evidence="2" type="ORF">HNQ61_001052</name>
</gene>
<dbReference type="EMBL" id="JACHIA010000002">
    <property type="protein sequence ID" value="MBB6069437.1"/>
    <property type="molecule type" value="Genomic_DNA"/>
</dbReference>
<dbReference type="Gene3D" id="3.50.50.60">
    <property type="entry name" value="FAD/NAD(P)-binding domain"/>
    <property type="match status" value="1"/>
</dbReference>
<evidence type="ECO:0000313" key="2">
    <source>
        <dbReference type="EMBL" id="MBB6069437.1"/>
    </source>
</evidence>
<keyword evidence="3" id="KW-1185">Reference proteome</keyword>
<protein>
    <submittedName>
        <fullName evidence="2">Flavin-dependent dehydrogenase</fullName>
    </submittedName>
</protein>
<dbReference type="PANTHER" id="PTHR43747:SF1">
    <property type="entry name" value="SLR1998 PROTEIN"/>
    <property type="match status" value="1"/>
</dbReference>
<dbReference type="GO" id="GO:0071949">
    <property type="term" value="F:FAD binding"/>
    <property type="evidence" value="ECO:0007669"/>
    <property type="project" value="InterPro"/>
</dbReference>
<dbReference type="SUPFAM" id="SSF51905">
    <property type="entry name" value="FAD/NAD(P)-binding domain"/>
    <property type="match status" value="1"/>
</dbReference>
<sequence>MTDGRFHAVVAGGGPAGAAAALALARGGRRVLLAEDRPRAAFRIGEALAPAALPLLRDLGVLDRVLAAGHLPRHGNLSSWGSAALHANDFIFDPNGHGLSLDRARFDASLRDGAEAAGVRVQSGARVASAARDGSGWRVVLRSADGAVEEAACDWLVDATGRSAAIARQHGAARMHSDGLVAFYARFTPDRPGDRDARTMIESTPDGWWYTALVPGGERVVAWLTDADLAERTAMLAPEGFVDRLLDSTHVAAALHAFDYTMTTRPRGADAGSARLDRFTGEGWIAVGDAALSFDPLSSQGMLTALYTGMRAGQALHAHLDGDASALGAYAARLEEISRAYDENRCVFYGYEARWADHPFWTRRAPAAAFAY</sequence>
<dbReference type="InterPro" id="IPR050816">
    <property type="entry name" value="Flavin-dep_Halogenase_NPB"/>
</dbReference>
<name>A0A841GLG0_9BACT</name>
<accession>A0A841GLG0</accession>
<evidence type="ECO:0000313" key="3">
    <source>
        <dbReference type="Proteomes" id="UP000582837"/>
    </source>
</evidence>
<dbReference type="InterPro" id="IPR002938">
    <property type="entry name" value="FAD-bd"/>
</dbReference>
<dbReference type="Pfam" id="PF01494">
    <property type="entry name" value="FAD_binding_3"/>
    <property type="match status" value="1"/>
</dbReference>
<evidence type="ECO:0000259" key="1">
    <source>
        <dbReference type="Pfam" id="PF01494"/>
    </source>
</evidence>
<dbReference type="PANTHER" id="PTHR43747">
    <property type="entry name" value="FAD-BINDING PROTEIN"/>
    <property type="match status" value="1"/>
</dbReference>
<dbReference type="Proteomes" id="UP000582837">
    <property type="component" value="Unassembled WGS sequence"/>
</dbReference>
<comment type="caution">
    <text evidence="2">The sequence shown here is derived from an EMBL/GenBank/DDBJ whole genome shotgun (WGS) entry which is preliminary data.</text>
</comment>
<feature type="domain" description="FAD-binding" evidence="1">
    <location>
        <begin position="8"/>
        <end position="327"/>
    </location>
</feature>
<dbReference type="Gene3D" id="3.30.9.100">
    <property type="match status" value="1"/>
</dbReference>
<dbReference type="InterPro" id="IPR036188">
    <property type="entry name" value="FAD/NAD-bd_sf"/>
</dbReference>
<organism evidence="2 3">
    <name type="scientific">Longimicrobium terrae</name>
    <dbReference type="NCBI Taxonomy" id="1639882"/>
    <lineage>
        <taxon>Bacteria</taxon>
        <taxon>Pseudomonadati</taxon>
        <taxon>Gemmatimonadota</taxon>
        <taxon>Longimicrobiia</taxon>
        <taxon>Longimicrobiales</taxon>
        <taxon>Longimicrobiaceae</taxon>
        <taxon>Longimicrobium</taxon>
    </lineage>
</organism>